<evidence type="ECO:0000313" key="8">
    <source>
        <dbReference type="Proteomes" id="UP000283678"/>
    </source>
</evidence>
<dbReference type="EMBL" id="SLTU01000001">
    <property type="protein sequence ID" value="TDA77321.1"/>
    <property type="molecule type" value="Genomic_DNA"/>
</dbReference>
<dbReference type="Proteomes" id="UP001177934">
    <property type="component" value="Chromosome"/>
</dbReference>
<dbReference type="EMBL" id="SLTX01000001">
    <property type="protein sequence ID" value="TDB08202.1"/>
    <property type="molecule type" value="Genomic_DNA"/>
</dbReference>
<protein>
    <submittedName>
        <fullName evidence="7">RteC domain-containing protein</fullName>
    </submittedName>
    <submittedName>
        <fullName evidence="4">RteC protein</fullName>
    </submittedName>
</protein>
<gene>
    <name evidence="4" type="ORF">DWW04_00150</name>
    <name evidence="5" type="ORF">E1I98_01135</name>
    <name evidence="6" type="ORF">E1J06_12870</name>
    <name evidence="2" type="ORF">F2Y51_22775</name>
    <name evidence="1" type="ORF">F2Y58_23125</name>
    <name evidence="3" type="ORF">GKD17_14320</name>
    <name evidence="7" type="ORF">QNN11_17040</name>
</gene>
<dbReference type="EMBL" id="CP126056">
    <property type="protein sequence ID" value="WHX11926.1"/>
    <property type="molecule type" value="Genomic_DNA"/>
</dbReference>
<evidence type="ECO:0000313" key="4">
    <source>
        <dbReference type="EMBL" id="RGV81156.1"/>
    </source>
</evidence>
<organism evidence="4 8">
    <name type="scientific">Phocaeicola dorei</name>
    <dbReference type="NCBI Taxonomy" id="357276"/>
    <lineage>
        <taxon>Bacteria</taxon>
        <taxon>Pseudomonadati</taxon>
        <taxon>Bacteroidota</taxon>
        <taxon>Bacteroidia</taxon>
        <taxon>Bacteroidales</taxon>
        <taxon>Bacteroidaceae</taxon>
        <taxon>Phocaeicola</taxon>
    </lineage>
</organism>
<evidence type="ECO:0000313" key="12">
    <source>
        <dbReference type="Proteomes" id="UP000481616"/>
    </source>
</evidence>
<dbReference type="Proteomes" id="UP000500949">
    <property type="component" value="Chromosome"/>
</dbReference>
<dbReference type="EMBL" id="QRZL01000001">
    <property type="protein sequence ID" value="RGV81156.1"/>
    <property type="molecule type" value="Genomic_DNA"/>
</dbReference>
<dbReference type="Proteomes" id="UP000283678">
    <property type="component" value="Unassembled WGS sequence"/>
</dbReference>
<evidence type="ECO:0000313" key="6">
    <source>
        <dbReference type="EMBL" id="TDB08202.1"/>
    </source>
</evidence>
<reference evidence="7" key="5">
    <citation type="journal article" date="2023" name="Nat. Commun.">
        <title>Identification of a novel Human Milk Oligosaccharides utilization cluster in the infant gut commensal Bacteroides dorei.</title>
        <authorList>
            <person name="Kijner S."/>
            <person name="Ennis D."/>
            <person name="Shmorak S."/>
            <person name="Florentin A."/>
            <person name="Yassour M."/>
        </authorList>
    </citation>
    <scope>NUCLEOTIDE SEQUENCE</scope>
    <source>
        <strain evidence="7">2</strain>
    </source>
</reference>
<reference evidence="3 13" key="4">
    <citation type="submission" date="2019-11" db="EMBL/GenBank/DDBJ databases">
        <title>Complete genome sequence of Bacteroides dorei DSM 17855.</title>
        <authorList>
            <person name="Russell J.T."/>
        </authorList>
    </citation>
    <scope>NUCLEOTIDE SEQUENCE [LARGE SCALE GENOMIC DNA]</scope>
    <source>
        <strain evidence="3 13">DSM 17855</strain>
    </source>
</reference>
<evidence type="ECO:0000313" key="13">
    <source>
        <dbReference type="Proteomes" id="UP000500949"/>
    </source>
</evidence>
<dbReference type="GeneID" id="93447848"/>
<dbReference type="Proteomes" id="UP000294834">
    <property type="component" value="Unassembled WGS sequence"/>
</dbReference>
<proteinExistence type="predicted"/>
<dbReference type="Proteomes" id="UP000481616">
    <property type="component" value="Unassembled WGS sequence"/>
</dbReference>
<dbReference type="EMBL" id="VVZA01000038">
    <property type="protein sequence ID" value="KAA5401216.1"/>
    <property type="molecule type" value="Genomic_DNA"/>
</dbReference>
<dbReference type="Proteomes" id="UP000294527">
    <property type="component" value="Unassembled WGS sequence"/>
</dbReference>
<dbReference type="Pfam" id="PF09357">
    <property type="entry name" value="RteC"/>
    <property type="match status" value="1"/>
</dbReference>
<dbReference type="InterPro" id="IPR018534">
    <property type="entry name" value="Tet_reg_excision_RteC"/>
</dbReference>
<dbReference type="EMBL" id="CP046176">
    <property type="protein sequence ID" value="QJR79212.1"/>
    <property type="molecule type" value="Genomic_DNA"/>
</dbReference>
<reference evidence="9 10" key="3">
    <citation type="journal article" date="2019" name="Nat. Microbiol.">
        <title>Genomic variation and strain-specific functional adaptation in the human gut microbiome during early life.</title>
        <authorList>
            <person name="Vatanen T."/>
            <person name="Plichta D.R."/>
            <person name="Somani J."/>
            <person name="Munch P.C."/>
            <person name="Arthur T.D."/>
            <person name="Hall A.B."/>
            <person name="Rudolf S."/>
            <person name="Oakeley E.J."/>
            <person name="Ke X."/>
            <person name="Young R.A."/>
            <person name="Haiser H.J."/>
            <person name="Kolde R."/>
            <person name="Yassour M."/>
            <person name="Luopajarvi K."/>
            <person name="Siljander H."/>
            <person name="Virtanen S.M."/>
            <person name="Ilonen J."/>
            <person name="Uibo R."/>
            <person name="Tillmann V."/>
            <person name="Mokurov S."/>
            <person name="Dorshakova N."/>
            <person name="Porter J.A."/>
            <person name="McHardy A.C."/>
            <person name="Lahdesmaki H."/>
            <person name="Vlamakis H."/>
            <person name="Huttenhower C."/>
            <person name="Knip M."/>
            <person name="Xavier R.J."/>
        </authorList>
    </citation>
    <scope>NUCLEOTIDE SEQUENCE [LARGE SCALE GENOMIC DNA]</scope>
    <source>
        <strain evidence="5 9">RJX1047</strain>
        <strain evidence="6 10">RJX1052</strain>
    </source>
</reference>
<accession>A0A1Y3Z2D8</accession>
<evidence type="ECO:0000313" key="3">
    <source>
        <dbReference type="EMBL" id="QJR79212.1"/>
    </source>
</evidence>
<evidence type="ECO:0000313" key="10">
    <source>
        <dbReference type="Proteomes" id="UP000294834"/>
    </source>
</evidence>
<evidence type="ECO:0000313" key="7">
    <source>
        <dbReference type="EMBL" id="WHX11926.1"/>
    </source>
</evidence>
<sequence>MRRYWKQAVVIIFMVVAIITPTMDNFINNLEKEIEKKLKTIESADLNIMKKSLETSQILVNAFQKVKEFIGSYTFKDEAEEIDFFKEIKPRLFYRLLSYCKIYNIEMNRPVGVDSQRAYLIDEIKAINRYNAKRSDFVHYYRSGLTHLDSIYYLRGRIDTALYLELFYYEREPMFSTNCDFKFARLKANEMLMVYLNKELEALENRQLEQSLPRVRITWVATKTELYEQIYAWDSRKVFGDIPLAKLFDYIQTVFNIELDSNHSRTFSDMRIRNNKTSFLDSLKEALTKRMQSWTQGHKKK</sequence>
<evidence type="ECO:0000313" key="11">
    <source>
        <dbReference type="Proteomes" id="UP000441162"/>
    </source>
</evidence>
<reference evidence="11 12" key="2">
    <citation type="journal article" date="2019" name="Nat. Med.">
        <title>A library of human gut bacterial isolates paired with longitudinal multiomics data enables mechanistic microbiome research.</title>
        <authorList>
            <person name="Poyet M."/>
            <person name="Groussin M."/>
            <person name="Gibbons S.M."/>
            <person name="Avila-Pacheco J."/>
            <person name="Jiang X."/>
            <person name="Kearney S.M."/>
            <person name="Perrotta A.R."/>
            <person name="Berdy B."/>
            <person name="Zhao S."/>
            <person name="Lieberman T.D."/>
            <person name="Swanson P.K."/>
            <person name="Smith M."/>
            <person name="Roesemann S."/>
            <person name="Alexander J.E."/>
            <person name="Rich S.A."/>
            <person name="Livny J."/>
            <person name="Vlamakis H."/>
            <person name="Clish C."/>
            <person name="Bullock K."/>
            <person name="Deik A."/>
            <person name="Scott J."/>
            <person name="Pierce K.A."/>
            <person name="Xavier R.J."/>
            <person name="Alm E.J."/>
        </authorList>
    </citation>
    <scope>NUCLEOTIDE SEQUENCE [LARGE SCALE GENOMIC DNA]</scope>
    <source>
        <strain evidence="1 12">BIOML-A1</strain>
        <strain evidence="2 11">BIOML-A4</strain>
    </source>
</reference>
<evidence type="ECO:0000313" key="2">
    <source>
        <dbReference type="EMBL" id="KAA5401216.1"/>
    </source>
</evidence>
<dbReference type="Proteomes" id="UP000441162">
    <property type="component" value="Unassembled WGS sequence"/>
</dbReference>
<evidence type="ECO:0000313" key="5">
    <source>
        <dbReference type="EMBL" id="TDA77321.1"/>
    </source>
</evidence>
<dbReference type="RefSeq" id="WP_007832680.1">
    <property type="nucleotide sequence ID" value="NZ_CAXSLT010000019.1"/>
</dbReference>
<dbReference type="EMBL" id="VVYY01000037">
    <property type="protein sequence ID" value="KAA5391943.1"/>
    <property type="molecule type" value="Genomic_DNA"/>
</dbReference>
<dbReference type="AlphaFoldDB" id="A0A1Y3Z2D8"/>
<name>A0A1Y3Z2D8_9BACT</name>
<evidence type="ECO:0000313" key="1">
    <source>
        <dbReference type="EMBL" id="KAA5391943.1"/>
    </source>
</evidence>
<reference evidence="4 8" key="1">
    <citation type="submission" date="2018-08" db="EMBL/GenBank/DDBJ databases">
        <title>A genome reference for cultivated species of the human gut microbiota.</title>
        <authorList>
            <person name="Zou Y."/>
            <person name="Xue W."/>
            <person name="Luo G."/>
        </authorList>
    </citation>
    <scope>NUCLEOTIDE SEQUENCE [LARGE SCALE GENOMIC DNA]</scope>
    <source>
        <strain evidence="4 8">AF14-1AC</strain>
    </source>
</reference>
<evidence type="ECO:0000313" key="9">
    <source>
        <dbReference type="Proteomes" id="UP000294527"/>
    </source>
</evidence>